<reference evidence="5 6" key="1">
    <citation type="submission" date="2018-03" db="EMBL/GenBank/DDBJ databases">
        <title>Streptomyces dioscori sp. nov., a novel endophytic actinobacterium isolated from bulbil of Dioscorea bulbifera L.</title>
        <authorList>
            <person name="Zhikuan W."/>
        </authorList>
    </citation>
    <scope>NUCLEOTIDE SEQUENCE [LARGE SCALE GENOMIC DNA]</scope>
    <source>
        <strain evidence="5 6">A217</strain>
    </source>
</reference>
<dbReference type="GO" id="GO:0004030">
    <property type="term" value="F:aldehyde dehydrogenase [NAD(P)+] activity"/>
    <property type="evidence" value="ECO:0007669"/>
    <property type="project" value="InterPro"/>
</dbReference>
<evidence type="ECO:0000256" key="3">
    <source>
        <dbReference type="ARBA" id="ARBA00023002"/>
    </source>
</evidence>
<dbReference type="Gene3D" id="3.40.605.10">
    <property type="entry name" value="Aldehyde Dehydrogenase, Chain A, domain 1"/>
    <property type="match status" value="1"/>
</dbReference>
<dbReference type="Proteomes" id="UP000240429">
    <property type="component" value="Unassembled WGS sequence"/>
</dbReference>
<dbReference type="CDD" id="cd07100">
    <property type="entry name" value="ALDH_SSADH1_GabD1"/>
    <property type="match status" value="1"/>
</dbReference>
<dbReference type="InterPro" id="IPR016163">
    <property type="entry name" value="Ald_DH_C"/>
</dbReference>
<evidence type="ECO:0000313" key="5">
    <source>
        <dbReference type="EMBL" id="PSM41039.1"/>
    </source>
</evidence>
<comment type="caution">
    <text evidence="5">The sequence shown here is derived from an EMBL/GenBank/DDBJ whole genome shotgun (WGS) entry which is preliminary data.</text>
</comment>
<accession>A0A2P8Q457</accession>
<dbReference type="SUPFAM" id="SSF53720">
    <property type="entry name" value="ALDH-like"/>
    <property type="match status" value="1"/>
</dbReference>
<evidence type="ECO:0000259" key="4">
    <source>
        <dbReference type="Pfam" id="PF00171"/>
    </source>
</evidence>
<dbReference type="Gene3D" id="3.40.309.10">
    <property type="entry name" value="Aldehyde Dehydrogenase, Chain A, domain 2"/>
    <property type="match status" value="1"/>
</dbReference>
<name>A0A2P8Q457_9ACTN</name>
<proteinExistence type="inferred from homology"/>
<dbReference type="PANTHER" id="PTHR43217:SF2">
    <property type="entry name" value="SUCCINATE-SEMIALDEHYDE DEHYDROGENASE [NADP(+)]"/>
    <property type="match status" value="1"/>
</dbReference>
<gene>
    <name evidence="5" type="ORF">C6Y14_23930</name>
</gene>
<evidence type="ECO:0000256" key="1">
    <source>
        <dbReference type="ARBA" id="ARBA00009986"/>
    </source>
</evidence>
<dbReference type="FunFam" id="3.40.605.10:FF:000012">
    <property type="entry name" value="NAD-dependent succinate-semialdehyde dehydrogenase"/>
    <property type="match status" value="1"/>
</dbReference>
<comment type="similarity">
    <text evidence="1">Belongs to the aldehyde dehydrogenase family.</text>
</comment>
<dbReference type="PANTHER" id="PTHR43217">
    <property type="entry name" value="SUCCINATE SEMIALDEHYDE DEHYDROGENASE [NAD(P)+] SAD"/>
    <property type="match status" value="1"/>
</dbReference>
<dbReference type="InterPro" id="IPR044148">
    <property type="entry name" value="ALDH_GabD1-like"/>
</dbReference>
<dbReference type="RefSeq" id="WP_107018844.1">
    <property type="nucleotide sequence ID" value="NZ_KZ679046.1"/>
</dbReference>
<dbReference type="GO" id="GO:0004777">
    <property type="term" value="F:succinate-semialdehyde dehydrogenase (NAD+) activity"/>
    <property type="evidence" value="ECO:0007669"/>
    <property type="project" value="TreeGrafter"/>
</dbReference>
<dbReference type="OrthoDB" id="6882680at2"/>
<dbReference type="Pfam" id="PF00171">
    <property type="entry name" value="Aldedh"/>
    <property type="match status" value="1"/>
</dbReference>
<dbReference type="InterPro" id="IPR047110">
    <property type="entry name" value="GABD/Sad-like"/>
</dbReference>
<keyword evidence="2" id="KW-0521">NADP</keyword>
<sequence length="471" mass="50386">MSGQHKSSFATVNPYTGETLKEFPVIEGGQVDAALGTADQAFHAWRSRPIEERAAVVGRAGELMKERKEELAQLITLEMGKLISEARGEVDLAASILGYYAQHGPDFAAAEPLDVAEGEAYLVNEPLGVLLGVMPWNFPLYQVVRFAGPNLVLGNTVLVKHAGICPQSALALETLFRDAQAPEGVYTNLFVSHDEISRIIDSPVVRGASLTGSEGAGAQVAERAGRNLKPSLLELGGSDVFIVLDGENLERTVGAAVAGRMANTGQSCVASKRFIVLADVYDDFVDGLRRGFEELRPGDPADEATTVGPLSSEWAASDLADQIRETVDQGAELVTGGHRIDRPGAFVEPTIITGVKPGMRAYAEELFGPVAVVYRVADEDEAVALANDSRYGLGGSVFCADVERGRRVAERVETGMVWVNHPTSTQPDLPFGGIKRSGYGRELSKLGMQEFVNRKLVRILPPDAELTGIAG</sequence>
<dbReference type="FunFam" id="3.40.309.10:FF:000009">
    <property type="entry name" value="Aldehyde dehydrogenase A"/>
    <property type="match status" value="1"/>
</dbReference>
<dbReference type="InterPro" id="IPR015590">
    <property type="entry name" value="Aldehyde_DH_dom"/>
</dbReference>
<dbReference type="InterPro" id="IPR016161">
    <property type="entry name" value="Ald_DH/histidinol_DH"/>
</dbReference>
<keyword evidence="6" id="KW-1185">Reference proteome</keyword>
<evidence type="ECO:0000256" key="2">
    <source>
        <dbReference type="ARBA" id="ARBA00022857"/>
    </source>
</evidence>
<keyword evidence="3" id="KW-0560">Oxidoreductase</keyword>
<dbReference type="AlphaFoldDB" id="A0A2P8Q457"/>
<evidence type="ECO:0000313" key="6">
    <source>
        <dbReference type="Proteomes" id="UP000240429"/>
    </source>
</evidence>
<protein>
    <submittedName>
        <fullName evidence="5">Succinate-semialdehyde dehydrogenase</fullName>
    </submittedName>
</protein>
<dbReference type="InterPro" id="IPR016162">
    <property type="entry name" value="Ald_DH_N"/>
</dbReference>
<feature type="domain" description="Aldehyde dehydrogenase" evidence="4">
    <location>
        <begin position="5"/>
        <end position="457"/>
    </location>
</feature>
<organism evidence="5 6">
    <name type="scientific">Streptomyces dioscori</name>
    <dbReference type="NCBI Taxonomy" id="2109333"/>
    <lineage>
        <taxon>Bacteria</taxon>
        <taxon>Bacillati</taxon>
        <taxon>Actinomycetota</taxon>
        <taxon>Actinomycetes</taxon>
        <taxon>Kitasatosporales</taxon>
        <taxon>Streptomycetaceae</taxon>
        <taxon>Streptomyces</taxon>
        <taxon>Streptomyces aurantiacus group</taxon>
    </lineage>
</organism>
<dbReference type="EMBL" id="PYBJ01000016">
    <property type="protein sequence ID" value="PSM41039.1"/>
    <property type="molecule type" value="Genomic_DNA"/>
</dbReference>